<reference evidence="6 7" key="1">
    <citation type="submission" date="2018-08" db="EMBL/GenBank/DDBJ databases">
        <title>Erythrobacter zhengii sp.nov., a bacterium isolated from deep-sea sediment.</title>
        <authorList>
            <person name="Fang C."/>
            <person name="Wu Y.-H."/>
            <person name="Sun C."/>
            <person name="Wang H."/>
            <person name="Cheng H."/>
            <person name="Meng F.-X."/>
            <person name="Wang C.-S."/>
            <person name="Xu X.-W."/>
        </authorList>
    </citation>
    <scope>NUCLEOTIDE SEQUENCE [LARGE SCALE GENOMIC DNA]</scope>
    <source>
        <strain evidence="6 7">CCTCC AB 2015396</strain>
    </source>
</reference>
<keyword evidence="7" id="KW-1185">Reference proteome</keyword>
<accession>A0A3A1P1K3</accession>
<proteinExistence type="predicted"/>
<evidence type="ECO:0000313" key="6">
    <source>
        <dbReference type="EMBL" id="RIV83023.1"/>
    </source>
</evidence>
<dbReference type="Proteomes" id="UP000265366">
    <property type="component" value="Unassembled WGS sequence"/>
</dbReference>
<evidence type="ECO:0000256" key="1">
    <source>
        <dbReference type="ARBA" id="ARBA00022723"/>
    </source>
</evidence>
<organism evidence="6 7">
    <name type="scientific">Aurantiacibacter xanthus</name>
    <dbReference type="NCBI Taxonomy" id="1784712"/>
    <lineage>
        <taxon>Bacteria</taxon>
        <taxon>Pseudomonadati</taxon>
        <taxon>Pseudomonadota</taxon>
        <taxon>Alphaproteobacteria</taxon>
        <taxon>Sphingomonadales</taxon>
        <taxon>Erythrobacteraceae</taxon>
        <taxon>Aurantiacibacter</taxon>
    </lineage>
</organism>
<evidence type="ECO:0000256" key="4">
    <source>
        <dbReference type="PROSITE-ProRule" id="PRU00510"/>
    </source>
</evidence>
<feature type="zinc finger region" description="dksA C4-type" evidence="4">
    <location>
        <begin position="14"/>
        <end position="38"/>
    </location>
</feature>
<protein>
    <recommendedName>
        <fullName evidence="5">Zinc finger DksA/TraR C4-type domain-containing protein</fullName>
    </recommendedName>
</protein>
<name>A0A3A1P1K3_9SPHN</name>
<evidence type="ECO:0000259" key="5">
    <source>
        <dbReference type="Pfam" id="PF01258"/>
    </source>
</evidence>
<dbReference type="InterPro" id="IPR000962">
    <property type="entry name" value="Znf_DskA_TraR"/>
</dbReference>
<dbReference type="OrthoDB" id="962301at2"/>
<evidence type="ECO:0000256" key="3">
    <source>
        <dbReference type="ARBA" id="ARBA00022833"/>
    </source>
</evidence>
<keyword evidence="1" id="KW-0479">Metal-binding</keyword>
<dbReference type="Gene3D" id="1.20.120.910">
    <property type="entry name" value="DksA, coiled-coil domain"/>
    <property type="match status" value="1"/>
</dbReference>
<evidence type="ECO:0000313" key="7">
    <source>
        <dbReference type="Proteomes" id="UP000265366"/>
    </source>
</evidence>
<dbReference type="SUPFAM" id="SSF57716">
    <property type="entry name" value="Glucocorticoid receptor-like (DNA-binding domain)"/>
    <property type="match status" value="1"/>
</dbReference>
<feature type="domain" description="Zinc finger DksA/TraR C4-type" evidence="5">
    <location>
        <begin position="12"/>
        <end position="44"/>
    </location>
</feature>
<dbReference type="AlphaFoldDB" id="A0A3A1P1K3"/>
<evidence type="ECO:0000256" key="2">
    <source>
        <dbReference type="ARBA" id="ARBA00022771"/>
    </source>
</evidence>
<dbReference type="PROSITE" id="PS51128">
    <property type="entry name" value="ZF_DKSA_2"/>
    <property type="match status" value="1"/>
</dbReference>
<comment type="caution">
    <text evidence="6">The sequence shown here is derived from an EMBL/GenBank/DDBJ whole genome shotgun (WGS) entry which is preliminary data.</text>
</comment>
<dbReference type="GO" id="GO:0008270">
    <property type="term" value="F:zinc ion binding"/>
    <property type="evidence" value="ECO:0007669"/>
    <property type="project" value="UniProtKB-KW"/>
</dbReference>
<keyword evidence="3" id="KW-0862">Zinc</keyword>
<keyword evidence="2" id="KW-0863">Zinc-finger</keyword>
<gene>
    <name evidence="6" type="ORF">D2V17_14300</name>
</gene>
<sequence length="45" mass="5181">MVRASLSGRGEEHCCDCGDPIDVARRMAMPNARRCFDCQEDHERR</sequence>
<dbReference type="Pfam" id="PF01258">
    <property type="entry name" value="zf-dskA_traR"/>
    <property type="match status" value="1"/>
</dbReference>
<dbReference type="EMBL" id="QXFM01000114">
    <property type="protein sequence ID" value="RIV83023.1"/>
    <property type="molecule type" value="Genomic_DNA"/>
</dbReference>